<accession>A0ABR1ITS9</accession>
<keyword evidence="4" id="KW-1185">Reference proteome</keyword>
<name>A0ABR1ITS9_9AGAR</name>
<gene>
    <name evidence="3" type="ORF">VKT23_018208</name>
</gene>
<dbReference type="EMBL" id="JBANRG010000081">
    <property type="protein sequence ID" value="KAK7438041.1"/>
    <property type="molecule type" value="Genomic_DNA"/>
</dbReference>
<feature type="transmembrane region" description="Helical" evidence="2">
    <location>
        <begin position="132"/>
        <end position="151"/>
    </location>
</feature>
<keyword evidence="2" id="KW-0812">Transmembrane</keyword>
<proteinExistence type="predicted"/>
<organism evidence="3 4">
    <name type="scientific">Marasmiellus scandens</name>
    <dbReference type="NCBI Taxonomy" id="2682957"/>
    <lineage>
        <taxon>Eukaryota</taxon>
        <taxon>Fungi</taxon>
        <taxon>Dikarya</taxon>
        <taxon>Basidiomycota</taxon>
        <taxon>Agaricomycotina</taxon>
        <taxon>Agaricomycetes</taxon>
        <taxon>Agaricomycetidae</taxon>
        <taxon>Agaricales</taxon>
        <taxon>Marasmiineae</taxon>
        <taxon>Omphalotaceae</taxon>
        <taxon>Marasmiellus</taxon>
    </lineage>
</organism>
<keyword evidence="2" id="KW-0472">Membrane</keyword>
<sequence>MSYADITKTYIPPDQPQPDTALLNTEPPEAPLVADDTSKVNVVHPDFKENPMTVTSENRPPPDSAREKKKDKAERKLREAEEEGLYLWQLTKQVLLRPGVAGGLVGLVNIGLLAGAARAFYTQPHLRRDTKVLASTAAATFALLSAEAFGVEQYRQTPRGREEERRAREEGSLLYQHARELILRPKVLGGLLAWVNTAVLGAVGYYSYINWDRPSWDRRTVSAVSIGLLTLFGGEGIIAERYRSEH</sequence>
<dbReference type="Proteomes" id="UP001498398">
    <property type="component" value="Unassembled WGS sequence"/>
</dbReference>
<feature type="transmembrane region" description="Helical" evidence="2">
    <location>
        <begin position="187"/>
        <end position="208"/>
    </location>
</feature>
<reference evidence="3 4" key="1">
    <citation type="submission" date="2024-01" db="EMBL/GenBank/DDBJ databases">
        <title>A draft genome for the cacao thread blight pathogen Marasmiellus scandens.</title>
        <authorList>
            <person name="Baruah I.K."/>
            <person name="Leung J."/>
            <person name="Bukari Y."/>
            <person name="Amoako-Attah I."/>
            <person name="Meinhardt L.W."/>
            <person name="Bailey B.A."/>
            <person name="Cohen S.P."/>
        </authorList>
    </citation>
    <scope>NUCLEOTIDE SEQUENCE [LARGE SCALE GENOMIC DNA]</scope>
    <source>
        <strain evidence="3 4">GH-19</strain>
    </source>
</reference>
<evidence type="ECO:0000313" key="3">
    <source>
        <dbReference type="EMBL" id="KAK7438041.1"/>
    </source>
</evidence>
<protein>
    <submittedName>
        <fullName evidence="3">Uncharacterized protein</fullName>
    </submittedName>
</protein>
<keyword evidence="2" id="KW-1133">Transmembrane helix</keyword>
<evidence type="ECO:0000256" key="1">
    <source>
        <dbReference type="SAM" id="MobiDB-lite"/>
    </source>
</evidence>
<feature type="region of interest" description="Disordered" evidence="1">
    <location>
        <begin position="1"/>
        <end position="76"/>
    </location>
</feature>
<feature type="transmembrane region" description="Helical" evidence="2">
    <location>
        <begin position="220"/>
        <end position="239"/>
    </location>
</feature>
<comment type="caution">
    <text evidence="3">The sequence shown here is derived from an EMBL/GenBank/DDBJ whole genome shotgun (WGS) entry which is preliminary data.</text>
</comment>
<feature type="compositionally biased region" description="Basic and acidic residues" evidence="1">
    <location>
        <begin position="64"/>
        <end position="76"/>
    </location>
</feature>
<feature type="transmembrane region" description="Helical" evidence="2">
    <location>
        <begin position="99"/>
        <end position="120"/>
    </location>
</feature>
<evidence type="ECO:0000256" key="2">
    <source>
        <dbReference type="SAM" id="Phobius"/>
    </source>
</evidence>
<evidence type="ECO:0000313" key="4">
    <source>
        <dbReference type="Proteomes" id="UP001498398"/>
    </source>
</evidence>